<dbReference type="eggNOG" id="KOG1140">
    <property type="taxonomic scope" value="Eukaryota"/>
</dbReference>
<evidence type="ECO:0000256" key="2">
    <source>
        <dbReference type="ARBA" id="ARBA00022771"/>
    </source>
</evidence>
<comment type="pathway">
    <text evidence="5">Protein modification; protein ubiquitination.</text>
</comment>
<dbReference type="InParanoid" id="I7MG20"/>
<dbReference type="Proteomes" id="UP000009168">
    <property type="component" value="Unassembled WGS sequence"/>
</dbReference>
<dbReference type="EMBL" id="GG662620">
    <property type="protein sequence ID" value="EAR84791.2"/>
    <property type="molecule type" value="Genomic_DNA"/>
</dbReference>
<keyword evidence="5" id="KW-0833">Ubl conjugation pathway</keyword>
<dbReference type="STRING" id="312017.I7MG20"/>
<dbReference type="OrthoDB" id="298156at2759"/>
<evidence type="ECO:0000313" key="8">
    <source>
        <dbReference type="EMBL" id="EAR84791.2"/>
    </source>
</evidence>
<dbReference type="GO" id="GO:0061630">
    <property type="term" value="F:ubiquitin protein ligase activity"/>
    <property type="evidence" value="ECO:0007669"/>
    <property type="project" value="UniProtKB-UniRule"/>
</dbReference>
<evidence type="ECO:0000256" key="6">
    <source>
        <dbReference type="SAM" id="MobiDB-lite"/>
    </source>
</evidence>
<dbReference type="Pfam" id="PF02207">
    <property type="entry name" value="zf-UBR"/>
    <property type="match status" value="1"/>
</dbReference>
<dbReference type="InterPro" id="IPR039164">
    <property type="entry name" value="UBR1-like"/>
</dbReference>
<dbReference type="PANTHER" id="PTHR21497:SF24">
    <property type="entry name" value="E3 UBIQUITIN-PROTEIN LIGASE UBR1"/>
    <property type="match status" value="1"/>
</dbReference>
<feature type="region of interest" description="Disordered" evidence="6">
    <location>
        <begin position="395"/>
        <end position="418"/>
    </location>
</feature>
<gene>
    <name evidence="8" type="ORF">TTHERM_00599790</name>
</gene>
<sequence length="1844" mass="216622">MFSCSFSYIKLFDLFIKLKKTYQEKTTQSINISDIIINFLYSSFTSCKAQIGLNIIYSIKQSFMRRKEEIQNSLSVLIESYFEQKRQQNYQEFSLTLFKNLINDSQFHKVVPELLDKLKEGGMIKKCMKLVQKGEVSFVCEECSYDIESSLICKSCFIAEDHLGHKVHYSTQYEGICDCGDIKALKFVCSNHSTKGENLLSYSQNDVEKEKIIHIVNNFKLVLKQLLNLLIERAQQSPFYEENVSKGMHIQKESLCSLAANIVRFLNENCIKSEVLMSSVAEILLQGIKQAEPSVKLSHNCQKLTQKLEKKNLTTSSKNCDCTYLELLLRSQSKFKDEVNEAFLKLYQQIMKFDEQFANTLASSFVKLFRFFFYETNMNNLISIGRQIAGSSASSTASSSSSSSSSQSPPNSSSPSQNLKTNMHFSKTLQIYCQFFTINTASQFMKSKYFIQIYEQWQDIIRNYFLGESRLAFNAFNQVKNLFSFILSKKILVQMIDLKVLLAQTITCIFITHTHKSPELSDEIEKMRLVIECGILMLFKKVWSRVYELFENEKNQRIQLLEFAVERILTENKKLFLSTPQLINGNESLANEDISNKSKNSQNGEWPIHFTGFRMLSIVLNLLVVETNVSFLKDMLLSQHFEGKHEKLENYIAQVIQYPLKAMNFARTTEQKVGNYYQMMSDPLKSMKIEIINSFYKKSFYGQMDLDISLIQVLLAIIKEKNSKMPLMNIVCTIYSEIDIKQIYFSTQDENYKKRLGSVLELFAVLAVNNACILNTVACSQILQKKKDHRRPQWLEHHLHCVLINAFHLQKVHDLKSVKDVLYDKILNYEIKIEPFIFDVTEQIAPSSRTLRLKPEFQRQYEPFLFHKYTRLSSNIFEKVKELSSKFDDCDPIIGNISLYTEHSFLRTLLNNLFSDEVPRYLMLCFRIDSFNESLNDVLKFSIKLVGLYLTFCIREIIELKAFEETRQVFDHLLKYFLKPELEKKLSEMKKNRKLSDIKQTIENIQRMISLLKEEINEITGQQSNQKRFQNINQTEENIQKKDEQKKQQTKEEKMKKQQEMIKQEFMRKQQQFQQKNQNMIEQETSSQQQISNIQQEQKNTNTIKQSSQQPRLSAGLSQGDCGDSVVSCEDDDEEDSDGFALEKDEEFGEDEQLIQKEYINDCDAVCSYCHYPVEQSEYGLYCYISEDNLIYYCLNLNSNYSLHQKETLLNQFKGYRIETCGHYIHRKCKEKLQKTNINQILQKRVLFSTPYENLCGQCKGLSNLFLPIVLSKQIKLFSFFKLQKILDKQKLINNKVSQLWNLNQEQFEQLVNKFQTHIKKVNIHIDKSKSPEQVQQQQQSSLQEQQKIIEIISDQFTQILQLKISTNQLKLNNNHDNKNNQSKGRQSFTDEDIHEDYILYVGERIITHLSDILILAGWNHFFNKCFKVASNFFASFREFLHLFESKHKEETVQEIKQQIINDTKVLEALAREEQQINENKLITIQEIEINYFKIVWRCAILERRDHALSFLAAYRFITRRVFEIKIRAFYYKFISAYNMKNSSYLDLIKMDTFEYEILTHILPFMKASLSILFVVFHIKTSEIKELDDEKFESDVDQYNTFQKILAKIDCQDIFEYKTVVCLNINQGQSIQNTDALQIQSLKIQQPSFQTQINPFKMVILPKDFLEFNRVFSLIKCSYCNDYPKFGDPYLCLICEKVTCSIKCDTTQDCKTNIQREYEETYYSYERDDDDDQNAYKTLKKKSRKMGNLNKHANHYHGGKTAYLHLKNGQIILVNYPKNIFYGWIYTDEYGQIPNPKNNKWDQFKINYKIANKVQEILIQSKIPQEICYNLMQDSNILIDRDYI</sequence>
<feature type="region of interest" description="Disordered" evidence="6">
    <location>
        <begin position="1023"/>
        <end position="1120"/>
    </location>
</feature>
<dbReference type="PROSITE" id="PS51157">
    <property type="entry name" value="ZF_UBR"/>
    <property type="match status" value="1"/>
</dbReference>
<dbReference type="CDD" id="cd19670">
    <property type="entry name" value="UBR-box_UBR1_2_3"/>
    <property type="match status" value="1"/>
</dbReference>
<feature type="compositionally biased region" description="Polar residues" evidence="6">
    <location>
        <begin position="1023"/>
        <end position="1035"/>
    </location>
</feature>
<keyword evidence="2 5" id="KW-0863">Zinc-finger</keyword>
<name>I7MG20_TETTS</name>
<feature type="domain" description="UBR-type" evidence="7">
    <location>
        <begin position="125"/>
        <end position="194"/>
    </location>
</feature>
<dbReference type="KEGG" id="tet:TTHERM_00599790"/>
<proteinExistence type="inferred from homology"/>
<evidence type="ECO:0000256" key="1">
    <source>
        <dbReference type="ARBA" id="ARBA00022723"/>
    </source>
</evidence>
<dbReference type="UniPathway" id="UPA00143"/>
<keyword evidence="9" id="KW-1185">Reference proteome</keyword>
<feature type="compositionally biased region" description="Polar residues" evidence="6">
    <location>
        <begin position="1099"/>
        <end position="1112"/>
    </location>
</feature>
<dbReference type="GeneID" id="7844795"/>
<dbReference type="SMART" id="SM00396">
    <property type="entry name" value="ZnF_UBR1"/>
    <property type="match status" value="1"/>
</dbReference>
<dbReference type="RefSeq" id="XP_001032454.2">
    <property type="nucleotide sequence ID" value="XM_001032454.2"/>
</dbReference>
<dbReference type="GO" id="GO:0071596">
    <property type="term" value="P:ubiquitin-dependent protein catabolic process via the N-end rule pathway"/>
    <property type="evidence" value="ECO:0007669"/>
    <property type="project" value="UniProtKB-UniRule"/>
</dbReference>
<comment type="function">
    <text evidence="5">Ubiquitin ligase protein which is a component of the N-end rule pathway. Recognizes and binds to proteins bearing specific N-terminal residues that are destabilizing according to the N-end rule, leading to their ubiquitination and subsequent degradation.</text>
</comment>
<feature type="compositionally biased region" description="Basic and acidic residues" evidence="6">
    <location>
        <begin position="1038"/>
        <end position="1068"/>
    </location>
</feature>
<dbReference type="Gene3D" id="2.10.110.30">
    <property type="match status" value="1"/>
</dbReference>
<keyword evidence="5" id="KW-0808">Transferase</keyword>
<reference evidence="9" key="1">
    <citation type="journal article" date="2006" name="PLoS Biol.">
        <title>Macronuclear genome sequence of the ciliate Tetrahymena thermophila, a model eukaryote.</title>
        <authorList>
            <person name="Eisen J.A."/>
            <person name="Coyne R.S."/>
            <person name="Wu M."/>
            <person name="Wu D."/>
            <person name="Thiagarajan M."/>
            <person name="Wortman J.R."/>
            <person name="Badger J.H."/>
            <person name="Ren Q."/>
            <person name="Amedeo P."/>
            <person name="Jones K.M."/>
            <person name="Tallon L.J."/>
            <person name="Delcher A.L."/>
            <person name="Salzberg S.L."/>
            <person name="Silva J.C."/>
            <person name="Haas B.J."/>
            <person name="Majoros W.H."/>
            <person name="Farzad M."/>
            <person name="Carlton J.M."/>
            <person name="Smith R.K. Jr."/>
            <person name="Garg J."/>
            <person name="Pearlman R.E."/>
            <person name="Karrer K.M."/>
            <person name="Sun L."/>
            <person name="Manning G."/>
            <person name="Elde N.C."/>
            <person name="Turkewitz A.P."/>
            <person name="Asai D.J."/>
            <person name="Wilkes D.E."/>
            <person name="Wang Y."/>
            <person name="Cai H."/>
            <person name="Collins K."/>
            <person name="Stewart B.A."/>
            <person name="Lee S.R."/>
            <person name="Wilamowska K."/>
            <person name="Weinberg Z."/>
            <person name="Ruzzo W.L."/>
            <person name="Wloga D."/>
            <person name="Gaertig J."/>
            <person name="Frankel J."/>
            <person name="Tsao C.-C."/>
            <person name="Gorovsky M.A."/>
            <person name="Keeling P.J."/>
            <person name="Waller R.F."/>
            <person name="Patron N.J."/>
            <person name="Cherry J.M."/>
            <person name="Stover N.A."/>
            <person name="Krieger C.J."/>
            <person name="del Toro C."/>
            <person name="Ryder H.F."/>
            <person name="Williamson S.C."/>
            <person name="Barbeau R.A."/>
            <person name="Hamilton E.P."/>
            <person name="Orias E."/>
        </authorList>
    </citation>
    <scope>NUCLEOTIDE SEQUENCE [LARGE SCALE GENOMIC DNA]</scope>
    <source>
        <strain evidence="9">SB210</strain>
    </source>
</reference>
<dbReference type="GO" id="GO:0005737">
    <property type="term" value="C:cytoplasm"/>
    <property type="evidence" value="ECO:0007669"/>
    <property type="project" value="TreeGrafter"/>
</dbReference>
<dbReference type="InterPro" id="IPR003126">
    <property type="entry name" value="Znf_UBR"/>
</dbReference>
<feature type="compositionally biased region" description="Low complexity" evidence="6">
    <location>
        <begin position="1069"/>
        <end position="1098"/>
    </location>
</feature>
<evidence type="ECO:0000259" key="7">
    <source>
        <dbReference type="PROSITE" id="PS51157"/>
    </source>
</evidence>
<protein>
    <recommendedName>
        <fullName evidence="5">E3 ubiquitin-protein ligase</fullName>
        <ecNumber evidence="5">2.3.2.27</ecNumber>
    </recommendedName>
</protein>
<comment type="catalytic activity">
    <reaction evidence="5">
        <text>S-ubiquitinyl-[E2 ubiquitin-conjugating enzyme]-L-cysteine + [acceptor protein]-L-lysine = [E2 ubiquitin-conjugating enzyme]-L-cysteine + N(6)-ubiquitinyl-[acceptor protein]-L-lysine.</text>
        <dbReference type="EC" id="2.3.2.27"/>
    </reaction>
</comment>
<organism evidence="8 9">
    <name type="scientific">Tetrahymena thermophila (strain SB210)</name>
    <dbReference type="NCBI Taxonomy" id="312017"/>
    <lineage>
        <taxon>Eukaryota</taxon>
        <taxon>Sar</taxon>
        <taxon>Alveolata</taxon>
        <taxon>Ciliophora</taxon>
        <taxon>Intramacronucleata</taxon>
        <taxon>Oligohymenophorea</taxon>
        <taxon>Hymenostomatida</taxon>
        <taxon>Tetrahymenina</taxon>
        <taxon>Tetrahymenidae</taxon>
        <taxon>Tetrahymena</taxon>
    </lineage>
</organism>
<dbReference type="EC" id="2.3.2.27" evidence="5"/>
<accession>I7MG20</accession>
<dbReference type="GO" id="GO:0008270">
    <property type="term" value="F:zinc ion binding"/>
    <property type="evidence" value="ECO:0007669"/>
    <property type="project" value="UniProtKB-UniRule"/>
</dbReference>
<keyword evidence="1 5" id="KW-0479">Metal-binding</keyword>
<evidence type="ECO:0000256" key="4">
    <source>
        <dbReference type="PROSITE-ProRule" id="PRU00508"/>
    </source>
</evidence>
<dbReference type="GO" id="GO:0016567">
    <property type="term" value="P:protein ubiquitination"/>
    <property type="evidence" value="ECO:0007669"/>
    <property type="project" value="UniProtKB-UniRule"/>
</dbReference>
<dbReference type="GO" id="GO:0000151">
    <property type="term" value="C:ubiquitin ligase complex"/>
    <property type="evidence" value="ECO:0007669"/>
    <property type="project" value="TreeGrafter"/>
</dbReference>
<comment type="similarity">
    <text evidence="5">Belongs to the E3 ubiquitin-protein ligase UBR1-like family.</text>
</comment>
<dbReference type="PANTHER" id="PTHR21497">
    <property type="entry name" value="UBIQUITIN LIGASE E3 ALPHA-RELATED"/>
    <property type="match status" value="1"/>
</dbReference>
<evidence type="ECO:0000256" key="5">
    <source>
        <dbReference type="RuleBase" id="RU366018"/>
    </source>
</evidence>
<keyword evidence="3 5" id="KW-0862">Zinc</keyword>
<feature type="zinc finger region" description="UBR-type" evidence="4">
    <location>
        <begin position="125"/>
        <end position="194"/>
    </location>
</feature>
<evidence type="ECO:0000256" key="3">
    <source>
        <dbReference type="ARBA" id="ARBA00022833"/>
    </source>
</evidence>
<evidence type="ECO:0000313" key="9">
    <source>
        <dbReference type="Proteomes" id="UP000009168"/>
    </source>
</evidence>